<keyword evidence="3 6" id="KW-0833">Ubl conjugation pathway</keyword>
<proteinExistence type="inferred from homology"/>
<dbReference type="EMBL" id="SPNW01000043">
    <property type="protein sequence ID" value="TIA88050.1"/>
    <property type="molecule type" value="Genomic_DNA"/>
</dbReference>
<organism evidence="9 10">
    <name type="scientific">Wallemia hederae</name>
    <dbReference type="NCBI Taxonomy" id="1540922"/>
    <lineage>
        <taxon>Eukaryota</taxon>
        <taxon>Fungi</taxon>
        <taxon>Dikarya</taxon>
        <taxon>Basidiomycota</taxon>
        <taxon>Wallemiomycotina</taxon>
        <taxon>Wallemiomycetes</taxon>
        <taxon>Wallemiales</taxon>
        <taxon>Wallemiaceae</taxon>
        <taxon>Wallemia</taxon>
    </lineage>
</organism>
<dbReference type="Pfam" id="PF00443">
    <property type="entry name" value="UCH"/>
    <property type="match status" value="1"/>
</dbReference>
<comment type="catalytic activity">
    <reaction evidence="1 6">
        <text>Thiol-dependent hydrolysis of ester, thioester, amide, peptide and isopeptide bonds formed by the C-terminal Gly of ubiquitin (a 76-residue protein attached to proteins as an intracellular targeting signal).</text>
        <dbReference type="EC" id="3.4.19.12"/>
    </reaction>
</comment>
<evidence type="ECO:0000313" key="10">
    <source>
        <dbReference type="Proteomes" id="UP000310189"/>
    </source>
</evidence>
<feature type="compositionally biased region" description="Basic and acidic residues" evidence="7">
    <location>
        <begin position="43"/>
        <end position="61"/>
    </location>
</feature>
<dbReference type="GO" id="GO:0004843">
    <property type="term" value="F:cysteine-type deubiquitinase activity"/>
    <property type="evidence" value="ECO:0007669"/>
    <property type="project" value="UniProtKB-UniRule"/>
</dbReference>
<evidence type="ECO:0000259" key="8">
    <source>
        <dbReference type="PROSITE" id="PS50235"/>
    </source>
</evidence>
<dbReference type="SUPFAM" id="SSF54001">
    <property type="entry name" value="Cysteine proteinases"/>
    <property type="match status" value="1"/>
</dbReference>
<keyword evidence="10" id="KW-1185">Reference proteome</keyword>
<comment type="similarity">
    <text evidence="6">Belongs to the peptidase C19 family.</text>
</comment>
<dbReference type="PROSITE" id="PS00973">
    <property type="entry name" value="USP_2"/>
    <property type="match status" value="1"/>
</dbReference>
<dbReference type="InterPro" id="IPR001394">
    <property type="entry name" value="Peptidase_C19_UCH"/>
</dbReference>
<dbReference type="InterPro" id="IPR038765">
    <property type="entry name" value="Papain-like_cys_pep_sf"/>
</dbReference>
<dbReference type="GO" id="GO:0005634">
    <property type="term" value="C:nucleus"/>
    <property type="evidence" value="ECO:0007669"/>
    <property type="project" value="TreeGrafter"/>
</dbReference>
<dbReference type="GO" id="GO:0005829">
    <property type="term" value="C:cytosol"/>
    <property type="evidence" value="ECO:0007669"/>
    <property type="project" value="TreeGrafter"/>
</dbReference>
<dbReference type="PANTHER" id="PTHR24006">
    <property type="entry name" value="UBIQUITIN CARBOXYL-TERMINAL HYDROLASE"/>
    <property type="match status" value="1"/>
</dbReference>
<dbReference type="CDD" id="cd02257">
    <property type="entry name" value="Peptidase_C19"/>
    <property type="match status" value="1"/>
</dbReference>
<dbReference type="AlphaFoldDB" id="A0A4T0FJ46"/>
<evidence type="ECO:0000313" key="9">
    <source>
        <dbReference type="EMBL" id="TIA88050.1"/>
    </source>
</evidence>
<dbReference type="GO" id="GO:0016579">
    <property type="term" value="P:protein deubiquitination"/>
    <property type="evidence" value="ECO:0007669"/>
    <property type="project" value="InterPro"/>
</dbReference>
<keyword evidence="5 6" id="KW-0788">Thiol protease</keyword>
<name>A0A4T0FJ46_9BASI</name>
<dbReference type="OrthoDB" id="429671at2759"/>
<keyword evidence="2 6" id="KW-0645">Protease</keyword>
<keyword evidence="4 6" id="KW-0378">Hydrolase</keyword>
<evidence type="ECO:0000256" key="3">
    <source>
        <dbReference type="ARBA" id="ARBA00022786"/>
    </source>
</evidence>
<dbReference type="InterPro" id="IPR028889">
    <property type="entry name" value="USP"/>
</dbReference>
<dbReference type="Gene3D" id="3.90.70.10">
    <property type="entry name" value="Cysteine proteinases"/>
    <property type="match status" value="1"/>
</dbReference>
<evidence type="ECO:0000256" key="6">
    <source>
        <dbReference type="RuleBase" id="RU366025"/>
    </source>
</evidence>
<dbReference type="PROSITE" id="PS50235">
    <property type="entry name" value="USP_3"/>
    <property type="match status" value="1"/>
</dbReference>
<evidence type="ECO:0000256" key="7">
    <source>
        <dbReference type="SAM" id="MobiDB-lite"/>
    </source>
</evidence>
<accession>A0A4T0FJ46</accession>
<dbReference type="Proteomes" id="UP000310189">
    <property type="component" value="Unassembled WGS sequence"/>
</dbReference>
<feature type="domain" description="USP" evidence="8">
    <location>
        <begin position="89"/>
        <end position="459"/>
    </location>
</feature>
<dbReference type="PROSITE" id="PS00972">
    <property type="entry name" value="USP_1"/>
    <property type="match status" value="1"/>
</dbReference>
<feature type="compositionally biased region" description="Polar residues" evidence="7">
    <location>
        <begin position="67"/>
        <end position="78"/>
    </location>
</feature>
<evidence type="ECO:0000256" key="1">
    <source>
        <dbReference type="ARBA" id="ARBA00000707"/>
    </source>
</evidence>
<dbReference type="InterPro" id="IPR018200">
    <property type="entry name" value="USP_CS"/>
</dbReference>
<sequence>MSNKYSVSPYRPAVSKAPALVYYVKSNPPKRIIDAKEVDIREYNGEDKEQSKQRPQGKPEKQPWSALFSSNASNSKQPAHSHPKLLELRGLINLGNLCFANAIFQSLVFCQPFYEFFVQLGRELPFSFNKTPLLDATIMFLNEFRVVDDDDMPLHTGEPFTPTVIYDAMKVYNRFSQIQLGQQEDAEEFLGFFLDTLHEELLSISPRLKPRTGTALHDWFEGLPNGNTADQPTQPDDGWLEVGHKNKTLSTKSTNSAESPLTKMFGGKFRSVLKTPGQKDSVTLEPFQPLQLDIQPDNIHSIEDALINLAQPEIIHGVHSSSKQGPVDATKQVTIDTCPPILIIHLKRFLYDSIGGVLKSNKKIGYQSQLKIPNEIISPSKRPAEGLNYRLFAVVYHHGQSSGSGHYTIDVLRQNHKQWVHIDDIAMDLLAEKDVVITNSSQINNHDDKVAYLLLYSKM</sequence>
<dbReference type="InterPro" id="IPR050164">
    <property type="entry name" value="Peptidase_C19"/>
</dbReference>
<evidence type="ECO:0000256" key="4">
    <source>
        <dbReference type="ARBA" id="ARBA00022801"/>
    </source>
</evidence>
<reference evidence="9 10" key="1">
    <citation type="submission" date="2019-03" db="EMBL/GenBank/DDBJ databases">
        <title>Sequencing 23 genomes of Wallemia ichthyophaga.</title>
        <authorList>
            <person name="Gostincar C."/>
        </authorList>
    </citation>
    <scope>NUCLEOTIDE SEQUENCE [LARGE SCALE GENOMIC DNA]</scope>
    <source>
        <strain evidence="9 10">EXF-5753</strain>
    </source>
</reference>
<dbReference type="EC" id="3.4.19.12" evidence="6"/>
<evidence type="ECO:0000256" key="5">
    <source>
        <dbReference type="ARBA" id="ARBA00022807"/>
    </source>
</evidence>
<evidence type="ECO:0000256" key="2">
    <source>
        <dbReference type="ARBA" id="ARBA00022670"/>
    </source>
</evidence>
<feature type="region of interest" description="Disordered" evidence="7">
    <location>
        <begin position="43"/>
        <end position="80"/>
    </location>
</feature>
<protein>
    <recommendedName>
        <fullName evidence="6">Ubiquitin carboxyl-terminal hydrolase</fullName>
        <ecNumber evidence="6">3.4.19.12</ecNumber>
    </recommendedName>
</protein>
<dbReference type="GO" id="GO:0006508">
    <property type="term" value="P:proteolysis"/>
    <property type="evidence" value="ECO:0007669"/>
    <property type="project" value="UniProtKB-KW"/>
</dbReference>
<comment type="caution">
    <text evidence="9">The sequence shown here is derived from an EMBL/GenBank/DDBJ whole genome shotgun (WGS) entry which is preliminary data.</text>
</comment>
<dbReference type="PANTHER" id="PTHR24006:SF687">
    <property type="entry name" value="UBIQUITIN CARBOXYL-TERMINAL HYDROLASE 10"/>
    <property type="match status" value="1"/>
</dbReference>
<gene>
    <name evidence="9" type="ORF">E3P99_02823</name>
</gene>